<keyword evidence="3 8" id="KW-1134">Transmembrane beta strand</keyword>
<evidence type="ECO:0000256" key="7">
    <source>
        <dbReference type="ARBA" id="ARBA00023237"/>
    </source>
</evidence>
<evidence type="ECO:0000313" key="13">
    <source>
        <dbReference type="EMBL" id="BFG71492.1"/>
    </source>
</evidence>
<evidence type="ECO:0000256" key="5">
    <source>
        <dbReference type="ARBA" id="ARBA00023077"/>
    </source>
</evidence>
<feature type="signal peptide" evidence="10">
    <location>
        <begin position="1"/>
        <end position="19"/>
    </location>
</feature>
<dbReference type="PANTHER" id="PTHR30069">
    <property type="entry name" value="TONB-DEPENDENT OUTER MEMBRANE RECEPTOR"/>
    <property type="match status" value="1"/>
</dbReference>
<dbReference type="InterPro" id="IPR036942">
    <property type="entry name" value="Beta-barrel_TonB_sf"/>
</dbReference>
<evidence type="ECO:0000256" key="4">
    <source>
        <dbReference type="ARBA" id="ARBA00022692"/>
    </source>
</evidence>
<dbReference type="Gene3D" id="2.40.170.20">
    <property type="entry name" value="TonB-dependent receptor, beta-barrel domain"/>
    <property type="match status" value="1"/>
</dbReference>
<evidence type="ECO:0000259" key="12">
    <source>
        <dbReference type="Pfam" id="PF07715"/>
    </source>
</evidence>
<accession>A0AAT9GLC6</accession>
<dbReference type="GO" id="GO:0009279">
    <property type="term" value="C:cell outer membrane"/>
    <property type="evidence" value="ECO:0007669"/>
    <property type="project" value="UniProtKB-SubCell"/>
</dbReference>
<sequence length="638" mass="71364">MSRKITLLACLLSGTQVFAQKDTVTLDEVVVTANKIEQKQSTTGKVISVITKAQIEKSGGKTISQLLNEQAGITINGAFNNTGSVQTVYMRGASPGRTLIMMDGIPLNDPSTITTDFDLNLFSINDVERIEVCRGAQSTLYGSDAIAGVVNIITVKKDAQKAFNVKATLSQGNLGTSRNNIQLYGKKNKFTYTARYARLFTNGFSSAYDSTGIRNYDKDKYDGSVANAQLMYQANDHLLFKTFVMYSQYKTAIDAGVFNDDRDYNINNKSLITGTGFQYKKGVLALTGNYQYSELRRNYRNDSAHKTSTIFEDNTYNAISQFAELYSSVRLGAGFTLLTGIDYRYGSYNQDYFAISSFGPFRSRFRDTSMSQTALYGSLIYSSADKKLNIELGGRYNDHSRYGNNATYTFNPSYSINDAVRVFGSISSGFKTPSLYQLSLNANLKAEKSVNYEAGISYQEKSFGSRLVYFNRRINNGIDYNYITFNYFNYVKQIVNGLEWEMNARLGKKAGITANYTLLLSEELTQNRLTTKDTITYNYLLRRPKHHINISANVDVCKGLNLAVTGKYVSQRFDIGGFRRADVSLPSYFILGASADYVLNNSVRFFADAQNITGKKFFDARGFNAIPFLFNAGVTFNW</sequence>
<comment type="similarity">
    <text evidence="8 9">Belongs to the TonB-dependent receptor family.</text>
</comment>
<evidence type="ECO:0000256" key="1">
    <source>
        <dbReference type="ARBA" id="ARBA00004571"/>
    </source>
</evidence>
<evidence type="ECO:0000256" key="9">
    <source>
        <dbReference type="RuleBase" id="RU003357"/>
    </source>
</evidence>
<evidence type="ECO:0000256" key="3">
    <source>
        <dbReference type="ARBA" id="ARBA00022452"/>
    </source>
</evidence>
<dbReference type="InterPro" id="IPR000531">
    <property type="entry name" value="Beta-barrel_TonB"/>
</dbReference>
<keyword evidence="13" id="KW-0675">Receptor</keyword>
<dbReference type="Pfam" id="PF00593">
    <property type="entry name" value="TonB_dep_Rec_b-barrel"/>
    <property type="match status" value="1"/>
</dbReference>
<dbReference type="AlphaFoldDB" id="A0AAT9GLC6"/>
<comment type="subcellular location">
    <subcellularLocation>
        <location evidence="1 8">Cell outer membrane</location>
        <topology evidence="1 8">Multi-pass membrane protein</topology>
    </subcellularLocation>
</comment>
<dbReference type="SUPFAM" id="SSF56935">
    <property type="entry name" value="Porins"/>
    <property type="match status" value="1"/>
</dbReference>
<keyword evidence="10" id="KW-0732">Signal</keyword>
<dbReference type="InterPro" id="IPR039426">
    <property type="entry name" value="TonB-dep_rcpt-like"/>
</dbReference>
<name>A0AAT9GLC6_9BACT</name>
<keyword evidence="2 8" id="KW-0813">Transport</keyword>
<feature type="domain" description="TonB-dependent receptor-like beta-barrel" evidence="11">
    <location>
        <begin position="258"/>
        <end position="612"/>
    </location>
</feature>
<dbReference type="RefSeq" id="WP_353549121.1">
    <property type="nucleotide sequence ID" value="NZ_AP029612.1"/>
</dbReference>
<dbReference type="Pfam" id="PF07715">
    <property type="entry name" value="Plug"/>
    <property type="match status" value="1"/>
</dbReference>
<feature type="chain" id="PRO_5043613831" evidence="10">
    <location>
        <begin position="20"/>
        <end position="638"/>
    </location>
</feature>
<evidence type="ECO:0000256" key="2">
    <source>
        <dbReference type="ARBA" id="ARBA00022448"/>
    </source>
</evidence>
<dbReference type="GO" id="GO:0015344">
    <property type="term" value="F:siderophore uptake transmembrane transporter activity"/>
    <property type="evidence" value="ECO:0007669"/>
    <property type="project" value="TreeGrafter"/>
</dbReference>
<feature type="domain" description="TonB-dependent receptor plug" evidence="12">
    <location>
        <begin position="40"/>
        <end position="149"/>
    </location>
</feature>
<dbReference type="PANTHER" id="PTHR30069:SF37">
    <property type="entry name" value="FERRIC VIBRIOBACTIN RECEPTOR VIUA"/>
    <property type="match status" value="1"/>
</dbReference>
<dbReference type="EMBL" id="AP029612">
    <property type="protein sequence ID" value="BFG71492.1"/>
    <property type="molecule type" value="Genomic_DNA"/>
</dbReference>
<dbReference type="Gene3D" id="2.170.130.10">
    <property type="entry name" value="TonB-dependent receptor, plug domain"/>
    <property type="match status" value="1"/>
</dbReference>
<dbReference type="InterPro" id="IPR037066">
    <property type="entry name" value="Plug_dom_sf"/>
</dbReference>
<dbReference type="CDD" id="cd01347">
    <property type="entry name" value="ligand_gated_channel"/>
    <property type="match status" value="1"/>
</dbReference>
<gene>
    <name evidence="13" type="primary">btuB</name>
    <name evidence="13" type="ORF">KACHI17_23730</name>
</gene>
<reference evidence="13" key="1">
    <citation type="submission" date="2024-02" db="EMBL/GenBank/DDBJ databases">
        <title>Sediminibacterium planktonica sp. nov. and Sediminibacterium longus sp. nov., isolated from surface lake and river water.</title>
        <authorList>
            <person name="Watanabe K."/>
            <person name="Takemine S."/>
            <person name="Ishii Y."/>
            <person name="Ogata Y."/>
            <person name="Shindo C."/>
            <person name="Suda W."/>
        </authorList>
    </citation>
    <scope>NUCLEOTIDE SEQUENCE</scope>
    <source>
        <strain evidence="13">KACHI17</strain>
    </source>
</reference>
<dbReference type="PROSITE" id="PS52016">
    <property type="entry name" value="TONB_DEPENDENT_REC_3"/>
    <property type="match status" value="1"/>
</dbReference>
<keyword evidence="5 9" id="KW-0798">TonB box</keyword>
<protein>
    <submittedName>
        <fullName evidence="13">TonB-dependent vitamin B12 receptor BtuB</fullName>
    </submittedName>
</protein>
<dbReference type="GO" id="GO:0044718">
    <property type="term" value="P:siderophore transmembrane transport"/>
    <property type="evidence" value="ECO:0007669"/>
    <property type="project" value="TreeGrafter"/>
</dbReference>
<organism evidence="13">
    <name type="scientific">Sediminibacterium sp. KACHI17</name>
    <dbReference type="NCBI Taxonomy" id="1751071"/>
    <lineage>
        <taxon>Bacteria</taxon>
        <taxon>Pseudomonadati</taxon>
        <taxon>Bacteroidota</taxon>
        <taxon>Chitinophagia</taxon>
        <taxon>Chitinophagales</taxon>
        <taxon>Chitinophagaceae</taxon>
        <taxon>Sediminibacterium</taxon>
    </lineage>
</organism>
<keyword evidence="7 8" id="KW-0998">Cell outer membrane</keyword>
<proteinExistence type="inferred from homology"/>
<evidence type="ECO:0000256" key="10">
    <source>
        <dbReference type="SAM" id="SignalP"/>
    </source>
</evidence>
<evidence type="ECO:0000259" key="11">
    <source>
        <dbReference type="Pfam" id="PF00593"/>
    </source>
</evidence>
<evidence type="ECO:0000256" key="8">
    <source>
        <dbReference type="PROSITE-ProRule" id="PRU01360"/>
    </source>
</evidence>
<dbReference type="InterPro" id="IPR012910">
    <property type="entry name" value="Plug_dom"/>
</dbReference>
<evidence type="ECO:0000256" key="6">
    <source>
        <dbReference type="ARBA" id="ARBA00023136"/>
    </source>
</evidence>
<keyword evidence="4 8" id="KW-0812">Transmembrane</keyword>
<keyword evidence="6 8" id="KW-0472">Membrane</keyword>